<protein>
    <submittedName>
        <fullName evidence="1">Uncharacterized protein</fullName>
    </submittedName>
</protein>
<accession>A0ABU1SEW7</accession>
<name>A0ABU1SEW7_9MICO</name>
<evidence type="ECO:0000313" key="1">
    <source>
        <dbReference type="EMBL" id="MDR6868154.1"/>
    </source>
</evidence>
<reference evidence="1 2" key="1">
    <citation type="submission" date="2023-07" db="EMBL/GenBank/DDBJ databases">
        <title>Sorghum-associated microbial communities from plants grown in Nebraska, USA.</title>
        <authorList>
            <person name="Schachtman D."/>
        </authorList>
    </citation>
    <scope>NUCLEOTIDE SEQUENCE [LARGE SCALE GENOMIC DNA]</scope>
    <source>
        <strain evidence="1 2">2980</strain>
    </source>
</reference>
<gene>
    <name evidence="1" type="ORF">J2Y69_002765</name>
</gene>
<comment type="caution">
    <text evidence="1">The sequence shown here is derived from an EMBL/GenBank/DDBJ whole genome shotgun (WGS) entry which is preliminary data.</text>
</comment>
<dbReference type="EMBL" id="JAVDUM010000012">
    <property type="protein sequence ID" value="MDR6868154.1"/>
    <property type="molecule type" value="Genomic_DNA"/>
</dbReference>
<dbReference type="Proteomes" id="UP001259347">
    <property type="component" value="Unassembled WGS sequence"/>
</dbReference>
<organism evidence="1 2">
    <name type="scientific">Microbacterium resistens</name>
    <dbReference type="NCBI Taxonomy" id="156977"/>
    <lineage>
        <taxon>Bacteria</taxon>
        <taxon>Bacillati</taxon>
        <taxon>Actinomycetota</taxon>
        <taxon>Actinomycetes</taxon>
        <taxon>Micrococcales</taxon>
        <taxon>Microbacteriaceae</taxon>
        <taxon>Microbacterium</taxon>
    </lineage>
</organism>
<sequence length="50" mass="5811">MPDSLVRGKERPGHVLVVTRRDADGEPIESAWVDESIAWQYDETRWSEKL</sequence>
<evidence type="ECO:0000313" key="2">
    <source>
        <dbReference type="Proteomes" id="UP001259347"/>
    </source>
</evidence>
<dbReference type="RefSeq" id="WP_310021690.1">
    <property type="nucleotide sequence ID" value="NZ_JAVDUM010000012.1"/>
</dbReference>
<keyword evidence="2" id="KW-1185">Reference proteome</keyword>
<proteinExistence type="predicted"/>